<name>A0ABW0JAF3_9BURK</name>
<dbReference type="RefSeq" id="WP_377711990.1">
    <property type="nucleotide sequence ID" value="NZ_JBHSMP010000016.1"/>
</dbReference>
<protein>
    <recommendedName>
        <fullName evidence="3">Transposase</fullName>
    </recommendedName>
</protein>
<evidence type="ECO:0000313" key="2">
    <source>
        <dbReference type="Proteomes" id="UP001596103"/>
    </source>
</evidence>
<accession>A0ABW0JAF3</accession>
<sequence>MRRALPESREWRSCRSWRKPAPHRSYQLIQDIEITDYAPIKFHVESLKKTGDADLRLIWRFTSLDCM</sequence>
<dbReference type="EMBL" id="JBHSMP010000016">
    <property type="protein sequence ID" value="MFC5429974.1"/>
    <property type="molecule type" value="Genomic_DNA"/>
</dbReference>
<reference evidence="2" key="1">
    <citation type="journal article" date="2019" name="Int. J. Syst. Evol. Microbiol.">
        <title>The Global Catalogue of Microorganisms (GCM) 10K type strain sequencing project: providing services to taxonomists for standard genome sequencing and annotation.</title>
        <authorList>
            <consortium name="The Broad Institute Genomics Platform"/>
            <consortium name="The Broad Institute Genome Sequencing Center for Infectious Disease"/>
            <person name="Wu L."/>
            <person name="Ma J."/>
        </authorList>
    </citation>
    <scope>NUCLEOTIDE SEQUENCE [LARGE SCALE GENOMIC DNA]</scope>
    <source>
        <strain evidence="2">CCUG 56042</strain>
    </source>
</reference>
<proteinExistence type="predicted"/>
<evidence type="ECO:0000313" key="1">
    <source>
        <dbReference type="EMBL" id="MFC5429974.1"/>
    </source>
</evidence>
<organism evidence="1 2">
    <name type="scientific">Paraburkholderia denitrificans</name>
    <dbReference type="NCBI Taxonomy" id="694025"/>
    <lineage>
        <taxon>Bacteria</taxon>
        <taxon>Pseudomonadati</taxon>
        <taxon>Pseudomonadota</taxon>
        <taxon>Betaproteobacteria</taxon>
        <taxon>Burkholderiales</taxon>
        <taxon>Burkholderiaceae</taxon>
        <taxon>Paraburkholderia</taxon>
    </lineage>
</organism>
<comment type="caution">
    <text evidence="1">The sequence shown here is derived from an EMBL/GenBank/DDBJ whole genome shotgun (WGS) entry which is preliminary data.</text>
</comment>
<dbReference type="Proteomes" id="UP001596103">
    <property type="component" value="Unassembled WGS sequence"/>
</dbReference>
<gene>
    <name evidence="1" type="ORF">ACFPTO_14360</name>
</gene>
<evidence type="ECO:0008006" key="3">
    <source>
        <dbReference type="Google" id="ProtNLM"/>
    </source>
</evidence>
<keyword evidence="2" id="KW-1185">Reference proteome</keyword>